<proteinExistence type="predicted"/>
<accession>A0A0A8XU59</accession>
<name>A0A0A8XU59_ARUDO</name>
<protein>
    <submittedName>
        <fullName evidence="1">Uncharacterized protein</fullName>
    </submittedName>
</protein>
<sequence length="17" mass="1917">MLLDDIKGEESKKVQIA</sequence>
<reference evidence="1" key="1">
    <citation type="submission" date="2014-09" db="EMBL/GenBank/DDBJ databases">
        <authorList>
            <person name="Magalhaes I.L.F."/>
            <person name="Oliveira U."/>
            <person name="Santos F.R."/>
            <person name="Vidigal T.H.D.A."/>
            <person name="Brescovit A.D."/>
            <person name="Santos A.J."/>
        </authorList>
    </citation>
    <scope>NUCLEOTIDE SEQUENCE</scope>
    <source>
        <tissue evidence="1">Shoot tissue taken approximately 20 cm above the soil surface</tissue>
    </source>
</reference>
<evidence type="ECO:0000313" key="1">
    <source>
        <dbReference type="EMBL" id="JAD15232.1"/>
    </source>
</evidence>
<dbReference type="EMBL" id="GBRH01282663">
    <property type="protein sequence ID" value="JAD15232.1"/>
    <property type="molecule type" value="Transcribed_RNA"/>
</dbReference>
<reference evidence="1" key="2">
    <citation type="journal article" date="2015" name="Data Brief">
        <title>Shoot transcriptome of the giant reed, Arundo donax.</title>
        <authorList>
            <person name="Barrero R.A."/>
            <person name="Guerrero F.D."/>
            <person name="Moolhuijzen P."/>
            <person name="Goolsby J.A."/>
            <person name="Tidwell J."/>
            <person name="Bellgard S.E."/>
            <person name="Bellgard M.I."/>
        </authorList>
    </citation>
    <scope>NUCLEOTIDE SEQUENCE</scope>
    <source>
        <tissue evidence="1">Shoot tissue taken approximately 20 cm above the soil surface</tissue>
    </source>
</reference>
<dbReference type="AlphaFoldDB" id="A0A0A8XU59"/>
<organism evidence="1">
    <name type="scientific">Arundo donax</name>
    <name type="common">Giant reed</name>
    <name type="synonym">Donax arundinaceus</name>
    <dbReference type="NCBI Taxonomy" id="35708"/>
    <lineage>
        <taxon>Eukaryota</taxon>
        <taxon>Viridiplantae</taxon>
        <taxon>Streptophyta</taxon>
        <taxon>Embryophyta</taxon>
        <taxon>Tracheophyta</taxon>
        <taxon>Spermatophyta</taxon>
        <taxon>Magnoliopsida</taxon>
        <taxon>Liliopsida</taxon>
        <taxon>Poales</taxon>
        <taxon>Poaceae</taxon>
        <taxon>PACMAD clade</taxon>
        <taxon>Arundinoideae</taxon>
        <taxon>Arundineae</taxon>
        <taxon>Arundo</taxon>
    </lineage>
</organism>